<dbReference type="Proteomes" id="UP001396334">
    <property type="component" value="Unassembled WGS sequence"/>
</dbReference>
<evidence type="ECO:0000313" key="2">
    <source>
        <dbReference type="Proteomes" id="UP001396334"/>
    </source>
</evidence>
<name>A0ABR1ZM97_9ROSI</name>
<keyword evidence="2" id="KW-1185">Reference proteome</keyword>
<protein>
    <submittedName>
        <fullName evidence="1">Uncharacterized protein</fullName>
    </submittedName>
</protein>
<comment type="caution">
    <text evidence="1">The sequence shown here is derived from an EMBL/GenBank/DDBJ whole genome shotgun (WGS) entry which is preliminary data.</text>
</comment>
<reference evidence="1 2" key="1">
    <citation type="journal article" date="2024" name="G3 (Bethesda)">
        <title>Genome assembly of Hibiscus sabdariffa L. provides insights into metabolisms of medicinal natural products.</title>
        <authorList>
            <person name="Kim T."/>
        </authorList>
    </citation>
    <scope>NUCLEOTIDE SEQUENCE [LARGE SCALE GENOMIC DNA]</scope>
    <source>
        <strain evidence="1">TK-2024</strain>
        <tissue evidence="1">Old leaves</tissue>
    </source>
</reference>
<gene>
    <name evidence="1" type="ORF">V6N11_066285</name>
</gene>
<sequence>MDLGHNGRTSRSCSNVLATLSEAVEEGHEDVRLSHKVVNLNRGGSGLILARGKEVGEVSTQDDPMLGINNKEISVALREKVVTTETTLNKASHVAVRVVELVVRPMLKECNVRVHPLSISGNILKKIGKHHETMKGVSRRGVKLKKKYTKQLCQPVLPRMIATFPFELDTA</sequence>
<organism evidence="1 2">
    <name type="scientific">Hibiscus sabdariffa</name>
    <name type="common">roselle</name>
    <dbReference type="NCBI Taxonomy" id="183260"/>
    <lineage>
        <taxon>Eukaryota</taxon>
        <taxon>Viridiplantae</taxon>
        <taxon>Streptophyta</taxon>
        <taxon>Embryophyta</taxon>
        <taxon>Tracheophyta</taxon>
        <taxon>Spermatophyta</taxon>
        <taxon>Magnoliopsida</taxon>
        <taxon>eudicotyledons</taxon>
        <taxon>Gunneridae</taxon>
        <taxon>Pentapetalae</taxon>
        <taxon>rosids</taxon>
        <taxon>malvids</taxon>
        <taxon>Malvales</taxon>
        <taxon>Malvaceae</taxon>
        <taxon>Malvoideae</taxon>
        <taxon>Hibiscus</taxon>
    </lineage>
</organism>
<accession>A0ABR1ZM97</accession>
<evidence type="ECO:0000313" key="1">
    <source>
        <dbReference type="EMBL" id="KAK8481763.1"/>
    </source>
</evidence>
<proteinExistence type="predicted"/>
<dbReference type="EMBL" id="JBBPBN010000857">
    <property type="protein sequence ID" value="KAK8481763.1"/>
    <property type="molecule type" value="Genomic_DNA"/>
</dbReference>